<gene>
    <name evidence="1" type="ORF">EDI_048360</name>
</gene>
<evidence type="ECO:0000313" key="1">
    <source>
        <dbReference type="EMBL" id="EDR21772.1"/>
    </source>
</evidence>
<dbReference type="EMBL" id="DS550908">
    <property type="protein sequence ID" value="EDR21772.1"/>
    <property type="molecule type" value="Genomic_DNA"/>
</dbReference>
<dbReference type="RefSeq" id="XP_001741761.1">
    <property type="nucleotide sequence ID" value="XM_001741709.1"/>
</dbReference>
<proteinExistence type="predicted"/>
<organism evidence="2">
    <name type="scientific">Entamoeba dispar (strain ATCC PRA-260 / SAW760)</name>
    <dbReference type="NCBI Taxonomy" id="370354"/>
    <lineage>
        <taxon>Eukaryota</taxon>
        <taxon>Amoebozoa</taxon>
        <taxon>Evosea</taxon>
        <taxon>Archamoebae</taxon>
        <taxon>Mastigamoebida</taxon>
        <taxon>Entamoebidae</taxon>
        <taxon>Entamoeba</taxon>
    </lineage>
</organism>
<dbReference type="Proteomes" id="UP000008076">
    <property type="component" value="Unassembled WGS sequence"/>
</dbReference>
<name>B0EUM3_ENTDS</name>
<keyword evidence="2" id="KW-1185">Reference proteome</keyword>
<reference evidence="2" key="1">
    <citation type="submission" date="2007-12" db="EMBL/GenBank/DDBJ databases">
        <title>Annotation of Entamoeba dispar SAW760.</title>
        <authorList>
            <person name="Lorenzi H."/>
            <person name="Inman J."/>
            <person name="Schobel S."/>
            <person name="Amedeo P."/>
            <person name="Caler E."/>
        </authorList>
    </citation>
    <scope>NUCLEOTIDE SEQUENCE [LARGE SCALE GENOMIC DNA]</scope>
    <source>
        <strain evidence="2">ATCC PRA-260 / SAW760</strain>
    </source>
</reference>
<accession>B0EUM3</accession>
<dbReference type="VEuPathDB" id="AmoebaDB:EDI_048360"/>
<dbReference type="KEGG" id="edi:EDI_048360"/>
<sequence length="102" mass="12090">MTSIKTFENNIKDYEFTRLAADYYNHSRYLHDEAVLFNRQFNHSFGDYIVTVGHAMPLYNLRKNPPSRKPVTAIVSFTSHNSKLLKKNIKLFTTSMFYKKNY</sequence>
<evidence type="ECO:0000313" key="2">
    <source>
        <dbReference type="Proteomes" id="UP000008076"/>
    </source>
</evidence>
<dbReference type="AlphaFoldDB" id="B0EUM3"/>
<protein>
    <submittedName>
        <fullName evidence="1">Uncharacterized protein</fullName>
    </submittedName>
</protein>
<dbReference type="GeneID" id="5886697"/>